<evidence type="ECO:0000313" key="1">
    <source>
        <dbReference type="EMBL" id="MFB8772145.1"/>
    </source>
</evidence>
<evidence type="ECO:0000313" key="2">
    <source>
        <dbReference type="Proteomes" id="UP001585080"/>
    </source>
</evidence>
<gene>
    <name evidence="1" type="ORF">VSS16_05270</name>
</gene>
<reference evidence="1 2" key="1">
    <citation type="submission" date="2024-01" db="EMBL/GenBank/DDBJ databases">
        <title>Genome mining of biosynthetic gene clusters to explore secondary metabolites of Streptomyces sp.</title>
        <authorList>
            <person name="Baig A."/>
            <person name="Ajitkumar Shintre N."/>
            <person name="Kumar H."/>
            <person name="Anbarasu A."/>
            <person name="Ramaiah S."/>
        </authorList>
    </citation>
    <scope>NUCLEOTIDE SEQUENCE [LARGE SCALE GENOMIC DNA]</scope>
    <source>
        <strain evidence="1 2">A57</strain>
    </source>
</reference>
<accession>A0ABV5E5L8</accession>
<proteinExistence type="predicted"/>
<sequence length="92" mass="9646">MSQFAAALAGALTAVMVGGTAVARHWPSPSGRRRAGRSAPAEELLRPVEALDQFEAYCPAEDRPTLQLRLRLGGTVCIGCHNPTATTTGDAQ</sequence>
<protein>
    <submittedName>
        <fullName evidence="1">Uncharacterized protein</fullName>
    </submittedName>
</protein>
<dbReference type="Proteomes" id="UP001585080">
    <property type="component" value="Unassembled WGS sequence"/>
</dbReference>
<comment type="caution">
    <text evidence="1">The sequence shown here is derived from an EMBL/GenBank/DDBJ whole genome shotgun (WGS) entry which is preliminary data.</text>
</comment>
<name>A0ABV5E5L8_9ACTN</name>
<keyword evidence="2" id="KW-1185">Reference proteome</keyword>
<organism evidence="1 2">
    <name type="scientific">Streptomyces broussonetiae</name>
    <dbReference type="NCBI Taxonomy" id="2686304"/>
    <lineage>
        <taxon>Bacteria</taxon>
        <taxon>Bacillati</taxon>
        <taxon>Actinomycetota</taxon>
        <taxon>Actinomycetes</taxon>
        <taxon>Kitasatosporales</taxon>
        <taxon>Streptomycetaceae</taxon>
        <taxon>Streptomyces</taxon>
    </lineage>
</organism>
<dbReference type="RefSeq" id="WP_376731126.1">
    <property type="nucleotide sequence ID" value="NZ_JAYMRP010000003.1"/>
</dbReference>
<dbReference type="EMBL" id="JAYMRP010000003">
    <property type="protein sequence ID" value="MFB8772145.1"/>
    <property type="molecule type" value="Genomic_DNA"/>
</dbReference>